<dbReference type="SUPFAM" id="SSF51445">
    <property type="entry name" value="(Trans)glycosidases"/>
    <property type="match status" value="1"/>
</dbReference>
<dbReference type="InterPro" id="IPR024749">
    <property type="entry name" value="Collagen-bd_put"/>
</dbReference>
<comment type="caution">
    <text evidence="4">The sequence shown here is derived from an EMBL/GenBank/DDBJ whole genome shotgun (WGS) entry which is preliminary data.</text>
</comment>
<dbReference type="InterPro" id="IPR025277">
    <property type="entry name" value="Apiosidase-like_cat_dom"/>
</dbReference>
<dbReference type="Gene3D" id="3.20.20.80">
    <property type="entry name" value="Glycosidases"/>
    <property type="match status" value="1"/>
</dbReference>
<protein>
    <submittedName>
        <fullName evidence="4">Glycoside hydrolase family 140 protein</fullName>
    </submittedName>
</protein>
<feature type="domain" description="Putative collagen-binding" evidence="2">
    <location>
        <begin position="360"/>
        <end position="455"/>
    </location>
</feature>
<dbReference type="Pfam" id="PF13204">
    <property type="entry name" value="Apiosidase"/>
    <property type="match status" value="1"/>
</dbReference>
<dbReference type="InterPro" id="IPR017853">
    <property type="entry name" value="GH"/>
</dbReference>
<keyword evidence="5" id="KW-1185">Reference proteome</keyword>
<evidence type="ECO:0000313" key="5">
    <source>
        <dbReference type="Proteomes" id="UP001307705"/>
    </source>
</evidence>
<keyword evidence="4" id="KW-0378">Hydrolase</keyword>
<evidence type="ECO:0000259" key="3">
    <source>
        <dbReference type="Pfam" id="PF13204"/>
    </source>
</evidence>
<dbReference type="RefSeq" id="WP_338229579.1">
    <property type="nucleotide sequence ID" value="NZ_BTPE01000011.1"/>
</dbReference>
<keyword evidence="1" id="KW-0732">Signal</keyword>
<accession>A0ABQ6Q3K3</accession>
<reference evidence="4 5" key="1">
    <citation type="submission" date="2023-08" db="EMBL/GenBank/DDBJ databases">
        <title>Draft genome sequence of Algoriphagus taiwanensis.</title>
        <authorList>
            <person name="Takatani N."/>
            <person name="Hosokawa M."/>
            <person name="Sawabe T."/>
        </authorList>
    </citation>
    <scope>NUCLEOTIDE SEQUENCE [LARGE SCALE GENOMIC DNA]</scope>
    <source>
        <strain evidence="4 5">JCM 19755</strain>
    </source>
</reference>
<dbReference type="Proteomes" id="UP001307705">
    <property type="component" value="Unassembled WGS sequence"/>
</dbReference>
<feature type="signal peptide" evidence="1">
    <location>
        <begin position="1"/>
        <end position="19"/>
    </location>
</feature>
<dbReference type="EMBL" id="BTPE01000011">
    <property type="protein sequence ID" value="GMQ34759.1"/>
    <property type="molecule type" value="Genomic_DNA"/>
</dbReference>
<evidence type="ECO:0000259" key="2">
    <source>
        <dbReference type="Pfam" id="PF12904"/>
    </source>
</evidence>
<sequence length="458" mass="52264">MKKLFLIPLFTLLFCPAFAQKITGPIQVHPDQKYLMTAEGEPFFWLADTAWELFHRLDEKEATDYLDTRQKQGFNVVQAVVLAELDGVHTPNANGDLPFSEIEKWEYNEAYFQHVDRILKLALERNIHIALLPTWGDKLFNESWGVGPEIFTPATAYSYGKWIGNRYKNHENLIWVLGGDRNPRIDSQDVEVWNQMARGILESQNPDNPILITFHPQPTGPGGSSNWFHNADWLDFNMHQTGHCPNQATYEKITHDLNLSPKKPTIDGEPMYEEHPKCFNAKELGYSEAADIRRIMYWNVFAGAAGQSYGCHAVWQMYDLDKTPVNAPLKPWHQSLNLEATNQVKHLKNLMLSRPYFDRIPDQSLIGTTQSYNDSYLAASRNQSGTYALIYSPTGLDIPLNLSKMKGDRFRLTWFDPRTGVQFPGNNGEIVGKEKNQTISPPSSGRGNDWVLIVDSMD</sequence>
<evidence type="ECO:0000313" key="4">
    <source>
        <dbReference type="EMBL" id="GMQ34759.1"/>
    </source>
</evidence>
<dbReference type="PANTHER" id="PTHR37836:SF3">
    <property type="entry name" value="ENDOGLUCANASE"/>
    <property type="match status" value="1"/>
</dbReference>
<feature type="domain" description="Apiosidase-like catalytic" evidence="3">
    <location>
        <begin position="31"/>
        <end position="357"/>
    </location>
</feature>
<organism evidence="4 5">
    <name type="scientific">Algoriphagus taiwanensis</name>
    <dbReference type="NCBI Taxonomy" id="1445656"/>
    <lineage>
        <taxon>Bacteria</taxon>
        <taxon>Pseudomonadati</taxon>
        <taxon>Bacteroidota</taxon>
        <taxon>Cytophagia</taxon>
        <taxon>Cytophagales</taxon>
        <taxon>Cyclobacteriaceae</taxon>
        <taxon>Algoriphagus</taxon>
    </lineage>
</organism>
<dbReference type="Pfam" id="PF12904">
    <property type="entry name" value="Collagen_bind_2"/>
    <property type="match status" value="1"/>
</dbReference>
<feature type="chain" id="PRO_5046697082" evidence="1">
    <location>
        <begin position="20"/>
        <end position="458"/>
    </location>
</feature>
<dbReference type="GO" id="GO:0016787">
    <property type="term" value="F:hydrolase activity"/>
    <property type="evidence" value="ECO:0007669"/>
    <property type="project" value="UniProtKB-KW"/>
</dbReference>
<name>A0ABQ6Q3K3_9BACT</name>
<evidence type="ECO:0000256" key="1">
    <source>
        <dbReference type="SAM" id="SignalP"/>
    </source>
</evidence>
<dbReference type="PANTHER" id="PTHR37836">
    <property type="entry name" value="LMO1036 PROTEIN"/>
    <property type="match status" value="1"/>
</dbReference>
<proteinExistence type="predicted"/>
<gene>
    <name evidence="4" type="ORF">Ataiwa_30320</name>
</gene>